<keyword evidence="5" id="KW-0547">Nucleotide-binding</keyword>
<evidence type="ECO:0000256" key="2">
    <source>
        <dbReference type="ARBA" id="ARBA00005417"/>
    </source>
</evidence>
<protein>
    <submittedName>
        <fullName evidence="10">Energy-coupling factor transporter ATP-binding protein EcfA1</fullName>
    </submittedName>
</protein>
<dbReference type="Proteomes" id="UP000683139">
    <property type="component" value="Unassembled WGS sequence"/>
</dbReference>
<dbReference type="GO" id="GO:0043190">
    <property type="term" value="C:ATP-binding cassette (ABC) transporter complex"/>
    <property type="evidence" value="ECO:0007669"/>
    <property type="project" value="TreeGrafter"/>
</dbReference>
<dbReference type="PROSITE" id="PS00211">
    <property type="entry name" value="ABC_TRANSPORTER_1"/>
    <property type="match status" value="1"/>
</dbReference>
<organism evidence="10 11">
    <name type="scientific">Paenibacillus montaniterrae</name>
    <dbReference type="NCBI Taxonomy" id="429341"/>
    <lineage>
        <taxon>Bacteria</taxon>
        <taxon>Bacillati</taxon>
        <taxon>Bacillota</taxon>
        <taxon>Bacilli</taxon>
        <taxon>Bacillales</taxon>
        <taxon>Paenibacillaceae</taxon>
        <taxon>Paenibacillus</taxon>
    </lineage>
</organism>
<feature type="domain" description="ABC transporter" evidence="9">
    <location>
        <begin position="14"/>
        <end position="246"/>
    </location>
</feature>
<evidence type="ECO:0000256" key="8">
    <source>
        <dbReference type="ARBA" id="ARBA00023136"/>
    </source>
</evidence>
<evidence type="ECO:0000256" key="3">
    <source>
        <dbReference type="ARBA" id="ARBA00022448"/>
    </source>
</evidence>
<keyword evidence="6 10" id="KW-0067">ATP-binding</keyword>
<dbReference type="PANTHER" id="PTHR43553">
    <property type="entry name" value="HEAVY METAL TRANSPORTER"/>
    <property type="match status" value="1"/>
</dbReference>
<keyword evidence="11" id="KW-1185">Reference proteome</keyword>
<evidence type="ECO:0000256" key="1">
    <source>
        <dbReference type="ARBA" id="ARBA00004202"/>
    </source>
</evidence>
<comment type="subcellular location">
    <subcellularLocation>
        <location evidence="1">Cell membrane</location>
        <topology evidence="1">Peripheral membrane protein</topology>
    </subcellularLocation>
</comment>
<evidence type="ECO:0000256" key="4">
    <source>
        <dbReference type="ARBA" id="ARBA00022475"/>
    </source>
</evidence>
<sequence length="293" mass="32418">MPYFPNSDNKTAAIQLNNISLTRGKQAVLKQLTLEIPAGQWVALAGCNGSGKSSLARLINGLLQAEQGEIVIHGKRLHSEHFFDIRSQIGYLFASPDDQFFGLTVRDDIAFGLENLALARELIEQRIEHYAQLLGLIPLLDRHPATLSGGQKQRAALAAVLAMEPSILILDEATSMLDSSFRDDFLTLLTQLNREQQLTIITISHDIKELAAADRLIMLHDGTVLADGKPDVLLKRQHLLNTCRLEAPYALQLCRELKLHGIDIGESLDEQEVLSKLWALLSSKSLTATRSSR</sequence>
<dbReference type="GO" id="GO:0016887">
    <property type="term" value="F:ATP hydrolysis activity"/>
    <property type="evidence" value="ECO:0007669"/>
    <property type="project" value="InterPro"/>
</dbReference>
<dbReference type="InterPro" id="IPR003593">
    <property type="entry name" value="AAA+_ATPase"/>
</dbReference>
<dbReference type="InterPro" id="IPR015856">
    <property type="entry name" value="ABC_transpr_CbiO/EcfA_su"/>
</dbReference>
<evidence type="ECO:0000313" key="10">
    <source>
        <dbReference type="EMBL" id="GIP18200.1"/>
    </source>
</evidence>
<dbReference type="RefSeq" id="WP_213518369.1">
    <property type="nucleotide sequence ID" value="NZ_BOSE01000008.1"/>
</dbReference>
<dbReference type="InterPro" id="IPR027417">
    <property type="entry name" value="P-loop_NTPase"/>
</dbReference>
<keyword evidence="4" id="KW-1003">Cell membrane</keyword>
<dbReference type="FunFam" id="3.40.50.300:FF:000224">
    <property type="entry name" value="Energy-coupling factor transporter ATP-binding protein EcfA"/>
    <property type="match status" value="1"/>
</dbReference>
<dbReference type="InterPro" id="IPR050095">
    <property type="entry name" value="ECF_ABC_transporter_ATP-bd"/>
</dbReference>
<dbReference type="CDD" id="cd03225">
    <property type="entry name" value="ABC_cobalt_CbiO_domain1"/>
    <property type="match status" value="1"/>
</dbReference>
<keyword evidence="7" id="KW-1278">Translocase</keyword>
<gene>
    <name evidence="10" type="primary">ecfA1</name>
    <name evidence="10" type="ORF">J40TS1_38420</name>
</gene>
<evidence type="ECO:0000313" key="11">
    <source>
        <dbReference type="Proteomes" id="UP000683139"/>
    </source>
</evidence>
<dbReference type="AlphaFoldDB" id="A0A920CZ89"/>
<comment type="similarity">
    <text evidence="2">Belongs to the ABC transporter superfamily.</text>
</comment>
<keyword evidence="3" id="KW-0813">Transport</keyword>
<name>A0A920CZ89_9BACL</name>
<dbReference type="SUPFAM" id="SSF52540">
    <property type="entry name" value="P-loop containing nucleoside triphosphate hydrolases"/>
    <property type="match status" value="1"/>
</dbReference>
<dbReference type="Pfam" id="PF00005">
    <property type="entry name" value="ABC_tran"/>
    <property type="match status" value="1"/>
</dbReference>
<evidence type="ECO:0000256" key="7">
    <source>
        <dbReference type="ARBA" id="ARBA00022967"/>
    </source>
</evidence>
<comment type="caution">
    <text evidence="10">The sequence shown here is derived from an EMBL/GenBank/DDBJ whole genome shotgun (WGS) entry which is preliminary data.</text>
</comment>
<keyword evidence="8" id="KW-0472">Membrane</keyword>
<dbReference type="EMBL" id="BOSE01000008">
    <property type="protein sequence ID" value="GIP18200.1"/>
    <property type="molecule type" value="Genomic_DNA"/>
</dbReference>
<dbReference type="InterPro" id="IPR003439">
    <property type="entry name" value="ABC_transporter-like_ATP-bd"/>
</dbReference>
<proteinExistence type="inferred from homology"/>
<dbReference type="SMART" id="SM00382">
    <property type="entry name" value="AAA"/>
    <property type="match status" value="1"/>
</dbReference>
<reference evidence="10" key="1">
    <citation type="submission" date="2021-03" db="EMBL/GenBank/DDBJ databases">
        <title>Antimicrobial resistance genes in bacteria isolated from Japanese honey, and their potential for conferring macrolide and lincosamide resistance in the American foulbrood pathogen Paenibacillus larvae.</title>
        <authorList>
            <person name="Okamoto M."/>
            <person name="Kumagai M."/>
            <person name="Kanamori H."/>
            <person name="Takamatsu D."/>
        </authorList>
    </citation>
    <scope>NUCLEOTIDE SEQUENCE</scope>
    <source>
        <strain evidence="10">J40TS1</strain>
    </source>
</reference>
<dbReference type="PROSITE" id="PS50893">
    <property type="entry name" value="ABC_TRANSPORTER_2"/>
    <property type="match status" value="1"/>
</dbReference>
<dbReference type="Gene3D" id="3.40.50.300">
    <property type="entry name" value="P-loop containing nucleotide triphosphate hydrolases"/>
    <property type="match status" value="1"/>
</dbReference>
<dbReference type="GO" id="GO:0042626">
    <property type="term" value="F:ATPase-coupled transmembrane transporter activity"/>
    <property type="evidence" value="ECO:0007669"/>
    <property type="project" value="TreeGrafter"/>
</dbReference>
<evidence type="ECO:0000256" key="5">
    <source>
        <dbReference type="ARBA" id="ARBA00022741"/>
    </source>
</evidence>
<dbReference type="InterPro" id="IPR017871">
    <property type="entry name" value="ABC_transporter-like_CS"/>
</dbReference>
<evidence type="ECO:0000256" key="6">
    <source>
        <dbReference type="ARBA" id="ARBA00022840"/>
    </source>
</evidence>
<dbReference type="PANTHER" id="PTHR43553:SF24">
    <property type="entry name" value="ENERGY-COUPLING FACTOR TRANSPORTER ATP-BINDING PROTEIN ECFA1"/>
    <property type="match status" value="1"/>
</dbReference>
<dbReference type="GO" id="GO:0015087">
    <property type="term" value="F:cobalt ion transmembrane transporter activity"/>
    <property type="evidence" value="ECO:0007669"/>
    <property type="project" value="UniProtKB-ARBA"/>
</dbReference>
<dbReference type="GO" id="GO:0005524">
    <property type="term" value="F:ATP binding"/>
    <property type="evidence" value="ECO:0007669"/>
    <property type="project" value="UniProtKB-KW"/>
</dbReference>
<accession>A0A920CZ89</accession>
<evidence type="ECO:0000259" key="9">
    <source>
        <dbReference type="PROSITE" id="PS50893"/>
    </source>
</evidence>